<keyword evidence="2" id="KW-0966">Cell projection</keyword>
<dbReference type="Gene3D" id="1.10.287.1700">
    <property type="match status" value="1"/>
</dbReference>
<dbReference type="Proteomes" id="UP000271683">
    <property type="component" value="Unassembled WGS sequence"/>
</dbReference>
<gene>
    <name evidence="2" type="ORF">EDD30_4650</name>
</gene>
<name>A0A3N1GNA0_9ACTN</name>
<accession>A0A3N1GNA0</accession>
<dbReference type="RefSeq" id="WP_244945367.1">
    <property type="nucleotide sequence ID" value="NZ_RJKL01000001.1"/>
</dbReference>
<sequence length="233" mass="25159">MNRMFRLGPVLRARKAQEDAARGAVIQSRQEIRDAQALVKRRQLDLAGADAPSEGTARAMVASMVARQSLAASLSGAHRMVGEAEERTKEKVAELADAAKRRRAVEMLSERHAETVRKHDLTVEQNNIDEMAVTSKARNAARGIDATTEERANALRTGAGSIADRAAAAAAREEVARETALGVAAQRPFIDLADARVAIERTRSQLHLAAKRSPEPAELEDEGNADDDHGSRA</sequence>
<dbReference type="EMBL" id="RJKL01000001">
    <property type="protein sequence ID" value="ROP31727.1"/>
    <property type="molecule type" value="Genomic_DNA"/>
</dbReference>
<evidence type="ECO:0000256" key="1">
    <source>
        <dbReference type="SAM" id="MobiDB-lite"/>
    </source>
</evidence>
<dbReference type="InterPro" id="IPR053716">
    <property type="entry name" value="Flag_assembly_chemotaxis_eff"/>
</dbReference>
<keyword evidence="2" id="KW-0969">Cilium</keyword>
<feature type="region of interest" description="Disordered" evidence="1">
    <location>
        <begin position="207"/>
        <end position="233"/>
    </location>
</feature>
<protein>
    <submittedName>
        <fullName evidence="2">Flagellar export protein FliJ</fullName>
    </submittedName>
</protein>
<comment type="caution">
    <text evidence="2">The sequence shown here is derived from an EMBL/GenBank/DDBJ whole genome shotgun (WGS) entry which is preliminary data.</text>
</comment>
<dbReference type="AlphaFoldDB" id="A0A3N1GNA0"/>
<keyword evidence="2" id="KW-0282">Flagellum</keyword>
<proteinExistence type="predicted"/>
<evidence type="ECO:0000313" key="2">
    <source>
        <dbReference type="EMBL" id="ROP31727.1"/>
    </source>
</evidence>
<organism evidence="2 3">
    <name type="scientific">Couchioplanes caeruleus</name>
    <dbReference type="NCBI Taxonomy" id="56438"/>
    <lineage>
        <taxon>Bacteria</taxon>
        <taxon>Bacillati</taxon>
        <taxon>Actinomycetota</taxon>
        <taxon>Actinomycetes</taxon>
        <taxon>Micromonosporales</taxon>
        <taxon>Micromonosporaceae</taxon>
        <taxon>Couchioplanes</taxon>
    </lineage>
</organism>
<reference evidence="2 3" key="1">
    <citation type="submission" date="2018-11" db="EMBL/GenBank/DDBJ databases">
        <title>Sequencing the genomes of 1000 actinobacteria strains.</title>
        <authorList>
            <person name="Klenk H.-P."/>
        </authorList>
    </citation>
    <scope>NUCLEOTIDE SEQUENCE [LARGE SCALE GENOMIC DNA]</scope>
    <source>
        <strain evidence="2 3">DSM 43634</strain>
    </source>
</reference>
<evidence type="ECO:0000313" key="3">
    <source>
        <dbReference type="Proteomes" id="UP000271683"/>
    </source>
</evidence>